<feature type="domain" description="C2H2-type" evidence="7">
    <location>
        <begin position="621"/>
        <end position="648"/>
    </location>
</feature>
<evidence type="ECO:0000256" key="5">
    <source>
        <dbReference type="PROSITE-ProRule" id="PRU00042"/>
    </source>
</evidence>
<feature type="compositionally biased region" description="Basic and acidic residues" evidence="6">
    <location>
        <begin position="97"/>
        <end position="108"/>
    </location>
</feature>
<organism evidence="8 9">
    <name type="scientific">Aedes albopictus</name>
    <name type="common">Asian tiger mosquito</name>
    <name type="synonym">Stegomyia albopicta</name>
    <dbReference type="NCBI Taxonomy" id="7160"/>
    <lineage>
        <taxon>Eukaryota</taxon>
        <taxon>Metazoa</taxon>
        <taxon>Ecdysozoa</taxon>
        <taxon>Arthropoda</taxon>
        <taxon>Hexapoda</taxon>
        <taxon>Insecta</taxon>
        <taxon>Pterygota</taxon>
        <taxon>Neoptera</taxon>
        <taxon>Endopterygota</taxon>
        <taxon>Diptera</taxon>
        <taxon>Nematocera</taxon>
        <taxon>Culicoidea</taxon>
        <taxon>Culicidae</taxon>
        <taxon>Culicinae</taxon>
        <taxon>Aedini</taxon>
        <taxon>Aedes</taxon>
        <taxon>Stegomyia</taxon>
    </lineage>
</organism>
<evidence type="ECO:0000256" key="6">
    <source>
        <dbReference type="SAM" id="MobiDB-lite"/>
    </source>
</evidence>
<dbReference type="SMART" id="SM00355">
    <property type="entry name" value="ZnF_C2H2"/>
    <property type="match status" value="16"/>
</dbReference>
<feature type="domain" description="C2H2-type" evidence="7">
    <location>
        <begin position="564"/>
        <end position="591"/>
    </location>
</feature>
<protein>
    <recommendedName>
        <fullName evidence="7">C2H2-type domain-containing protein</fullName>
    </recommendedName>
</protein>
<evidence type="ECO:0000256" key="1">
    <source>
        <dbReference type="ARBA" id="ARBA00022723"/>
    </source>
</evidence>
<keyword evidence="4" id="KW-0862">Zinc</keyword>
<feature type="region of interest" description="Disordered" evidence="6">
    <location>
        <begin position="69"/>
        <end position="111"/>
    </location>
</feature>
<feature type="domain" description="C2H2-type" evidence="7">
    <location>
        <begin position="475"/>
        <end position="502"/>
    </location>
</feature>
<dbReference type="InterPro" id="IPR036236">
    <property type="entry name" value="Znf_C2H2_sf"/>
</dbReference>
<feature type="domain" description="C2H2-type" evidence="7">
    <location>
        <begin position="592"/>
        <end position="619"/>
    </location>
</feature>
<feature type="domain" description="C2H2-type" evidence="7">
    <location>
        <begin position="171"/>
        <end position="199"/>
    </location>
</feature>
<keyword evidence="1" id="KW-0479">Metal-binding</keyword>
<dbReference type="PROSITE" id="PS00028">
    <property type="entry name" value="ZINC_FINGER_C2H2_1"/>
    <property type="match status" value="11"/>
</dbReference>
<evidence type="ECO:0000313" key="8">
    <source>
        <dbReference type="EnsemblMetazoa" id="AALFPA23_016509.P24067"/>
    </source>
</evidence>
<feature type="domain" description="C2H2-type" evidence="7">
    <location>
        <begin position="365"/>
        <end position="392"/>
    </location>
</feature>
<evidence type="ECO:0000256" key="4">
    <source>
        <dbReference type="ARBA" id="ARBA00022833"/>
    </source>
</evidence>
<dbReference type="Gene3D" id="3.30.160.60">
    <property type="entry name" value="Classic Zinc Finger"/>
    <property type="match status" value="11"/>
</dbReference>
<accession>A0ABM1ZA33</accession>
<feature type="compositionally biased region" description="Basic residues" evidence="6">
    <location>
        <begin position="125"/>
        <end position="140"/>
    </location>
</feature>
<feature type="domain" description="C2H2-type" evidence="7">
    <location>
        <begin position="447"/>
        <end position="474"/>
    </location>
</feature>
<dbReference type="PANTHER" id="PTHR24379:SF121">
    <property type="entry name" value="C2H2-TYPE DOMAIN-CONTAINING PROTEIN"/>
    <property type="match status" value="1"/>
</dbReference>
<keyword evidence="9" id="KW-1185">Reference proteome</keyword>
<dbReference type="Pfam" id="PF00096">
    <property type="entry name" value="zf-C2H2"/>
    <property type="match status" value="4"/>
</dbReference>
<reference evidence="9" key="1">
    <citation type="journal article" date="2015" name="Proc. Natl. Acad. Sci. U.S.A.">
        <title>Genome sequence of the Asian Tiger mosquito, Aedes albopictus, reveals insights into its biology, genetics, and evolution.</title>
        <authorList>
            <person name="Chen X.G."/>
            <person name="Jiang X."/>
            <person name="Gu J."/>
            <person name="Xu M."/>
            <person name="Wu Y."/>
            <person name="Deng Y."/>
            <person name="Zhang C."/>
            <person name="Bonizzoni M."/>
            <person name="Dermauw W."/>
            <person name="Vontas J."/>
            <person name="Armbruster P."/>
            <person name="Huang X."/>
            <person name="Yang Y."/>
            <person name="Zhang H."/>
            <person name="He W."/>
            <person name="Peng H."/>
            <person name="Liu Y."/>
            <person name="Wu K."/>
            <person name="Chen J."/>
            <person name="Lirakis M."/>
            <person name="Topalis P."/>
            <person name="Van Leeuwen T."/>
            <person name="Hall A.B."/>
            <person name="Jiang X."/>
            <person name="Thorpe C."/>
            <person name="Mueller R.L."/>
            <person name="Sun C."/>
            <person name="Waterhouse R.M."/>
            <person name="Yan G."/>
            <person name="Tu Z.J."/>
            <person name="Fang X."/>
            <person name="James A.A."/>
        </authorList>
    </citation>
    <scope>NUCLEOTIDE SEQUENCE [LARGE SCALE GENOMIC DNA]</scope>
    <source>
        <strain evidence="9">Foshan</strain>
    </source>
</reference>
<name>A0ABM1ZA33_AEDAL</name>
<sequence>MLLRQFISESNAIEEIYIVKRENESDNEDNPPLEKMLPETEVVPAAMTVAAARSDSAACDETDLPSVLEIKSEPEEDGGDQQELLVPMRTELVVENTESKQEPVVKSENEDDDVPLAVRLKKLKQSKAAVKRKRRKKIRRSSSESDNGNAFDANDDEGSGSDDEKRPRGEPNCNVCLEKFQTQKELKIHLRKKHSDMVPFRCDKCTSGELKSVSSLNRHFEMHDESKPYKCTYCEARFSTRIYRTAHQRRFHKEDLENDTIRNANRRFVCRYCNKRFAAKFNLERHERNHEMKITDDEEFLNRRNRCYICDSKPCDSKEALMDHLSIHVDKLPYTCVQCEEPAMITSVRLLNKHLASHEEPEKPIKCVYCDERFISVVVCQAHERTHAQEKEADEVATAKMEAERISAKIIIVDGMKRYECGFCGNTYSLLSTLRRHENIHTGKIQYVCKICGKIFNKSSCLLQHERTHSQDAPYKCEICNRRFKETIRLIEHRRIHSGERPFNCPNCFKSFRIKPLLKEHILLCAAPDICQECECRFCSTVFSTFRHLSEHILNSHPILIDETQCEFCDLTFRDSLQLAEHEHYHRNPNSIKCNICGRIFKQLSNLRRHQRLHSNDAVPFQCDLCGKNFSQAGALKVHKRIHSGEKPYKCELCNKHFYHSSTMNRHKRSHYKSKSKLFLFGEDNSSSQPEVEHPIEAKPDVTIITISSIEECIDPKPIDSSSMLNLEHSPSTASIPTSVEDHNLLDMPPQVPGVELNTQQLELSAFELAGASAVSMAAGPDGAMYVLSTKMLIPQTVLHHHPPDGGAEECLGLEPSIGPDM</sequence>
<feature type="domain" description="C2H2-type" evidence="7">
    <location>
        <begin position="419"/>
        <end position="446"/>
    </location>
</feature>
<dbReference type="PANTHER" id="PTHR24379">
    <property type="entry name" value="KRAB AND ZINC FINGER DOMAIN-CONTAINING"/>
    <property type="match status" value="1"/>
</dbReference>
<keyword evidence="3 5" id="KW-0863">Zinc-finger</keyword>
<evidence type="ECO:0000259" key="7">
    <source>
        <dbReference type="PROSITE" id="PS50157"/>
    </source>
</evidence>
<dbReference type="InterPro" id="IPR013087">
    <property type="entry name" value="Znf_C2H2_type"/>
</dbReference>
<evidence type="ECO:0000256" key="3">
    <source>
        <dbReference type="ARBA" id="ARBA00022771"/>
    </source>
</evidence>
<feature type="domain" description="C2H2-type" evidence="7">
    <location>
        <begin position="268"/>
        <end position="295"/>
    </location>
</feature>
<dbReference type="GeneID" id="109412876"/>
<reference evidence="8" key="2">
    <citation type="submission" date="2025-05" db="UniProtKB">
        <authorList>
            <consortium name="EnsemblMetazoa"/>
        </authorList>
    </citation>
    <scope>IDENTIFICATION</scope>
    <source>
        <strain evidence="8">Foshan</strain>
    </source>
</reference>
<dbReference type="Proteomes" id="UP000069940">
    <property type="component" value="Unassembled WGS sequence"/>
</dbReference>
<feature type="region of interest" description="Disordered" evidence="6">
    <location>
        <begin position="125"/>
        <end position="171"/>
    </location>
</feature>
<evidence type="ECO:0000256" key="2">
    <source>
        <dbReference type="ARBA" id="ARBA00022737"/>
    </source>
</evidence>
<dbReference type="EnsemblMetazoa" id="AALFPA23_016509.R24067">
    <property type="protein sequence ID" value="AALFPA23_016509.P24067"/>
    <property type="gene ID" value="AALFPA23_016509"/>
</dbReference>
<proteinExistence type="predicted"/>
<dbReference type="RefSeq" id="XP_062700016.1">
    <property type="nucleotide sequence ID" value="XM_062844032.1"/>
</dbReference>
<evidence type="ECO:0000313" key="9">
    <source>
        <dbReference type="Proteomes" id="UP000069940"/>
    </source>
</evidence>
<dbReference type="PROSITE" id="PS50157">
    <property type="entry name" value="ZINC_FINGER_C2H2_2"/>
    <property type="match status" value="11"/>
</dbReference>
<feature type="domain" description="C2H2-type" evidence="7">
    <location>
        <begin position="229"/>
        <end position="257"/>
    </location>
</feature>
<feature type="domain" description="C2H2-type" evidence="7">
    <location>
        <begin position="649"/>
        <end position="676"/>
    </location>
</feature>
<dbReference type="SUPFAM" id="SSF57667">
    <property type="entry name" value="beta-beta-alpha zinc fingers"/>
    <property type="match status" value="7"/>
</dbReference>
<keyword evidence="2" id="KW-0677">Repeat</keyword>